<protein>
    <recommendedName>
        <fullName evidence="5">Glycosyl transferase family 1 domain-containing protein</fullName>
    </recommendedName>
</protein>
<evidence type="ECO:0000313" key="3">
    <source>
        <dbReference type="EMBL" id="ESK38438.1"/>
    </source>
</evidence>
<dbReference type="AlphaFoldDB" id="V2T7Y0"/>
<dbReference type="Pfam" id="PF00534">
    <property type="entry name" value="Glycos_transf_1"/>
    <property type="match status" value="1"/>
</dbReference>
<reference evidence="3 4" key="1">
    <citation type="submission" date="2013-10" db="EMBL/GenBank/DDBJ databases">
        <title>The Genome Sequence of Acinetobacter nectaris CIP 110549.</title>
        <authorList>
            <consortium name="The Broad Institute Genomics Platform"/>
            <consortium name="The Broad Institute Genome Sequencing Center for Infectious Disease"/>
            <person name="Cerqueira G."/>
            <person name="Feldgarden M."/>
            <person name="Courvalin P."/>
            <person name="Grillot-Courvalin C."/>
            <person name="Clermont D."/>
            <person name="Rocha E."/>
            <person name="Yoon E.-J."/>
            <person name="Nemec A."/>
            <person name="Young S.K."/>
            <person name="Zeng Q."/>
            <person name="Gargeya S."/>
            <person name="Fitzgerald M."/>
            <person name="Abouelleil A."/>
            <person name="Alvarado L."/>
            <person name="Berlin A.M."/>
            <person name="Chapman S.B."/>
            <person name="Gainer-Dewar J."/>
            <person name="Goldberg J."/>
            <person name="Gnerre S."/>
            <person name="Griggs A."/>
            <person name="Gujja S."/>
            <person name="Hansen M."/>
            <person name="Howarth C."/>
            <person name="Imamovic A."/>
            <person name="Ireland A."/>
            <person name="Larimer J."/>
            <person name="McCowan C."/>
            <person name="Murphy C."/>
            <person name="Pearson M."/>
            <person name="Poon T.W."/>
            <person name="Priest M."/>
            <person name="Roberts A."/>
            <person name="Saif S."/>
            <person name="Shea T."/>
            <person name="Sykes S."/>
            <person name="Wortman J."/>
            <person name="Nusbaum C."/>
            <person name="Birren B."/>
        </authorList>
    </citation>
    <scope>NUCLEOTIDE SEQUENCE [LARGE SCALE GENOMIC DNA]</scope>
    <source>
        <strain evidence="3 4">CIP 110549</strain>
    </source>
</reference>
<feature type="domain" description="Glycosyl transferase family 1" evidence="1">
    <location>
        <begin position="176"/>
        <end position="330"/>
    </location>
</feature>
<name>V2T7Y0_9GAMM</name>
<dbReference type="RefSeq" id="WP_023273595.1">
    <property type="nucleotide sequence ID" value="NZ_KI530734.1"/>
</dbReference>
<organism evidence="3 4">
    <name type="scientific">Acinetobacter nectaris CIP 110549</name>
    <dbReference type="NCBI Taxonomy" id="1392540"/>
    <lineage>
        <taxon>Bacteria</taxon>
        <taxon>Pseudomonadati</taxon>
        <taxon>Pseudomonadota</taxon>
        <taxon>Gammaproteobacteria</taxon>
        <taxon>Moraxellales</taxon>
        <taxon>Moraxellaceae</taxon>
        <taxon>Acinetobacter</taxon>
    </lineage>
</organism>
<dbReference type="PANTHER" id="PTHR12526:SF630">
    <property type="entry name" value="GLYCOSYLTRANSFERASE"/>
    <property type="match status" value="1"/>
</dbReference>
<dbReference type="PATRIC" id="fig|1392540.3.peg.1907"/>
<dbReference type="OrthoDB" id="9792269at2"/>
<evidence type="ECO:0000259" key="1">
    <source>
        <dbReference type="Pfam" id="PF00534"/>
    </source>
</evidence>
<dbReference type="EMBL" id="AYER01000007">
    <property type="protein sequence ID" value="ESK38438.1"/>
    <property type="molecule type" value="Genomic_DNA"/>
</dbReference>
<keyword evidence="4" id="KW-1185">Reference proteome</keyword>
<proteinExistence type="predicted"/>
<dbReference type="GO" id="GO:1901135">
    <property type="term" value="P:carbohydrate derivative metabolic process"/>
    <property type="evidence" value="ECO:0007669"/>
    <property type="project" value="UniProtKB-ARBA"/>
</dbReference>
<dbReference type="SUPFAM" id="SSF53756">
    <property type="entry name" value="UDP-Glycosyltransferase/glycogen phosphorylase"/>
    <property type="match status" value="1"/>
</dbReference>
<sequence>MKILYVITGLTLGGAEKVVIELAEKMHILGNDVKIVYLKGEAVIRPQFDEIELIPLNLNKLFSIPKASKKYQSIIKEFKPDVVHAHMVHANIFARVQKLFLPQHYLICTAHNANEGGTLRMFAYRLTNNYANVNTNVSEEATQAFKDKKAFKDSAITVYNGINLNKFQNKCDGLEVKKELGLDLNTKVLLAVGRLHEQKDYPNLISAFNILQQKEKCCNYKLLIVGDGDQKNNIQQLINELGLQNNIILLGRRNDVARLMSMADLFVLSSAYEGFGLVVAEAMAAKTYVVATDAGGVKEVMSGFGKLVPPKKSDLLAQAMSEALSLSDSEKIQNNDLAYEHVIKNFDLDKIVEKWLKLYAKK</sequence>
<dbReference type="GO" id="GO:0016757">
    <property type="term" value="F:glycosyltransferase activity"/>
    <property type="evidence" value="ECO:0007669"/>
    <property type="project" value="InterPro"/>
</dbReference>
<evidence type="ECO:0000259" key="2">
    <source>
        <dbReference type="Pfam" id="PF13439"/>
    </source>
</evidence>
<dbReference type="STRING" id="1392540.P256_01977"/>
<dbReference type="InterPro" id="IPR001296">
    <property type="entry name" value="Glyco_trans_1"/>
</dbReference>
<dbReference type="Gene3D" id="3.40.50.2000">
    <property type="entry name" value="Glycogen Phosphorylase B"/>
    <property type="match status" value="2"/>
</dbReference>
<gene>
    <name evidence="3" type="ORF">P256_01977</name>
</gene>
<evidence type="ECO:0008006" key="5">
    <source>
        <dbReference type="Google" id="ProtNLM"/>
    </source>
</evidence>
<feature type="domain" description="Glycosyltransferase subfamily 4-like N-terminal" evidence="2">
    <location>
        <begin position="13"/>
        <end position="165"/>
    </location>
</feature>
<comment type="caution">
    <text evidence="3">The sequence shown here is derived from an EMBL/GenBank/DDBJ whole genome shotgun (WGS) entry which is preliminary data.</text>
</comment>
<dbReference type="Proteomes" id="UP000023785">
    <property type="component" value="Unassembled WGS sequence"/>
</dbReference>
<dbReference type="InterPro" id="IPR028098">
    <property type="entry name" value="Glyco_trans_4-like_N"/>
</dbReference>
<dbReference type="HOGENOM" id="CLU_009583_0_3_6"/>
<evidence type="ECO:0000313" key="4">
    <source>
        <dbReference type="Proteomes" id="UP000023785"/>
    </source>
</evidence>
<accession>V2T7Y0</accession>
<dbReference type="PANTHER" id="PTHR12526">
    <property type="entry name" value="GLYCOSYLTRANSFERASE"/>
    <property type="match status" value="1"/>
</dbReference>
<dbReference type="Pfam" id="PF13439">
    <property type="entry name" value="Glyco_transf_4"/>
    <property type="match status" value="1"/>
</dbReference>
<dbReference type="eggNOG" id="COG0438">
    <property type="taxonomic scope" value="Bacteria"/>
</dbReference>